<keyword evidence="3" id="KW-0813">Transport</keyword>
<reference evidence="8 9" key="1">
    <citation type="submission" date="2020-04" db="EMBL/GenBank/DDBJ databases">
        <title>Description of novel Gluconacetobacter.</title>
        <authorList>
            <person name="Sombolestani A."/>
        </authorList>
    </citation>
    <scope>NUCLEOTIDE SEQUENCE [LARGE SCALE GENOMIC DNA]</scope>
    <source>
        <strain evidence="8 9">LMG 27801</strain>
    </source>
</reference>
<dbReference type="RefSeq" id="WP_182985687.1">
    <property type="nucleotide sequence ID" value="NZ_JABEQD010000003.1"/>
</dbReference>
<dbReference type="Proteomes" id="UP000559860">
    <property type="component" value="Unassembled WGS sequence"/>
</dbReference>
<dbReference type="FunFam" id="3.40.190.10:FF:000050">
    <property type="entry name" value="Sulfonate ABC transporter substrate-binding protein"/>
    <property type="match status" value="1"/>
</dbReference>
<dbReference type="SUPFAM" id="SSF53850">
    <property type="entry name" value="Periplasmic binding protein-like II"/>
    <property type="match status" value="1"/>
</dbReference>
<dbReference type="PANTHER" id="PTHR30024">
    <property type="entry name" value="ALIPHATIC SULFONATES-BINDING PROTEIN-RELATED"/>
    <property type="match status" value="1"/>
</dbReference>
<evidence type="ECO:0000256" key="3">
    <source>
        <dbReference type="ARBA" id="ARBA00022448"/>
    </source>
</evidence>
<evidence type="ECO:0000256" key="2">
    <source>
        <dbReference type="ARBA" id="ARBA00010742"/>
    </source>
</evidence>
<keyword evidence="9" id="KW-1185">Reference proteome</keyword>
<feature type="domain" description="Solute-binding protein family 3/N-terminal" evidence="7">
    <location>
        <begin position="31"/>
        <end position="246"/>
    </location>
</feature>
<dbReference type="NCBIfam" id="TIGR01728">
    <property type="entry name" value="SsuA_fam"/>
    <property type="match status" value="1"/>
</dbReference>
<dbReference type="InterPro" id="IPR015168">
    <property type="entry name" value="SsuA/THI5"/>
</dbReference>
<keyword evidence="4" id="KW-0732">Signal</keyword>
<dbReference type="Gene3D" id="3.40.190.10">
    <property type="entry name" value="Periplasmic binding protein-like II"/>
    <property type="match status" value="2"/>
</dbReference>
<comment type="subcellular location">
    <subcellularLocation>
        <location evidence="1">Periplasm</location>
    </subcellularLocation>
</comment>
<accession>A0A7W4ISC1</accession>
<comment type="caution">
    <text evidence="8">The sequence shown here is derived from an EMBL/GenBank/DDBJ whole genome shotgun (WGS) entry which is preliminary data.</text>
</comment>
<evidence type="ECO:0000256" key="4">
    <source>
        <dbReference type="ARBA" id="ARBA00022729"/>
    </source>
</evidence>
<dbReference type="Pfam" id="PF09084">
    <property type="entry name" value="NMT1"/>
    <property type="match status" value="1"/>
</dbReference>
<sequence length="313" mass="32805">MIPSRRSALSLGLAGLVLSFSSRVTYGADSIVRIGYQKYGSLILLKQKGILEAALAPEGIAVQWAQFPAGPPMLQAMASGALDFGQTGDLPPVFAQASTPDALVYVGHEPQVGSSEAIIVPSGSPIRAVGDLRGRKIAVTRGSDAHWLLLAALLKNGLSLRDVSVSYLLPAAARPAFETGVVDAWSIWDPFLSAAGRDVRVLMTGADVGGGTEFFLARRAFVEGQGALLNVIRDALARCDAWAQANKPEVARILAGTTGLDPAVVARSVAKVTYGIQPVGPDTMARQQFIADTFHKAGLLPVAVDVRKAVLSP</sequence>
<evidence type="ECO:0000313" key="8">
    <source>
        <dbReference type="EMBL" id="MBB2168094.1"/>
    </source>
</evidence>
<dbReference type="InterPro" id="IPR001638">
    <property type="entry name" value="Solute-binding_3/MltF_N"/>
</dbReference>
<evidence type="ECO:0000256" key="6">
    <source>
        <dbReference type="ARBA" id="ARBA00070228"/>
    </source>
</evidence>
<gene>
    <name evidence="8" type="ORF">HLH36_06955</name>
</gene>
<comment type="function">
    <text evidence="5">Part of a binding-protein-dependent transport system for aliphatic sulfonates. Putative binding protein.</text>
</comment>
<evidence type="ECO:0000259" key="7">
    <source>
        <dbReference type="SMART" id="SM00062"/>
    </source>
</evidence>
<dbReference type="GO" id="GO:0016020">
    <property type="term" value="C:membrane"/>
    <property type="evidence" value="ECO:0007669"/>
    <property type="project" value="InterPro"/>
</dbReference>
<dbReference type="GO" id="GO:0042597">
    <property type="term" value="C:periplasmic space"/>
    <property type="evidence" value="ECO:0007669"/>
    <property type="project" value="UniProtKB-SubCell"/>
</dbReference>
<dbReference type="PANTHER" id="PTHR30024:SF42">
    <property type="entry name" value="ALIPHATIC SULFONATES-BINDING PROTEIN-RELATED"/>
    <property type="match status" value="1"/>
</dbReference>
<dbReference type="GO" id="GO:0042626">
    <property type="term" value="F:ATPase-coupled transmembrane transporter activity"/>
    <property type="evidence" value="ECO:0007669"/>
    <property type="project" value="InterPro"/>
</dbReference>
<dbReference type="AlphaFoldDB" id="A0A7W4ISC1"/>
<dbReference type="InterPro" id="IPR010067">
    <property type="entry name" value="ABC_SsuA_sub-bd"/>
</dbReference>
<evidence type="ECO:0000256" key="5">
    <source>
        <dbReference type="ARBA" id="ARBA00055538"/>
    </source>
</evidence>
<dbReference type="EMBL" id="JABEQD010000003">
    <property type="protein sequence ID" value="MBB2168094.1"/>
    <property type="molecule type" value="Genomic_DNA"/>
</dbReference>
<evidence type="ECO:0000256" key="1">
    <source>
        <dbReference type="ARBA" id="ARBA00004418"/>
    </source>
</evidence>
<organism evidence="8 9">
    <name type="scientific">Gluconacetobacter aggeris</name>
    <dbReference type="NCBI Taxonomy" id="1286186"/>
    <lineage>
        <taxon>Bacteria</taxon>
        <taxon>Pseudomonadati</taxon>
        <taxon>Pseudomonadota</taxon>
        <taxon>Alphaproteobacteria</taxon>
        <taxon>Acetobacterales</taxon>
        <taxon>Acetobacteraceae</taxon>
        <taxon>Gluconacetobacter</taxon>
    </lineage>
</organism>
<name>A0A7W4ISC1_9PROT</name>
<evidence type="ECO:0000313" key="9">
    <source>
        <dbReference type="Proteomes" id="UP000559860"/>
    </source>
</evidence>
<proteinExistence type="inferred from homology"/>
<protein>
    <recommendedName>
        <fullName evidence="6">Putative aliphatic sulfonates-binding protein</fullName>
    </recommendedName>
</protein>
<dbReference type="SMART" id="SM00062">
    <property type="entry name" value="PBPb"/>
    <property type="match status" value="1"/>
</dbReference>
<comment type="similarity">
    <text evidence="2">Belongs to the bacterial solute-binding protein SsuA/TauA family.</text>
</comment>